<dbReference type="CDD" id="cd09912">
    <property type="entry name" value="DLP_2"/>
    <property type="match status" value="2"/>
</dbReference>
<accession>A0ABS2ZCK3</accession>
<dbReference type="SUPFAM" id="SSF52540">
    <property type="entry name" value="P-loop containing nucleoside triphosphate hydrolases"/>
    <property type="match status" value="2"/>
</dbReference>
<keyword evidence="3" id="KW-0378">Hydrolase</keyword>
<dbReference type="PANTHER" id="PTHR10465">
    <property type="entry name" value="TRANSMEMBRANE GTPASE FZO1"/>
    <property type="match status" value="1"/>
</dbReference>
<keyword evidence="8" id="KW-1185">Reference proteome</keyword>
<dbReference type="PANTHER" id="PTHR10465:SF0">
    <property type="entry name" value="SARCALUMENIN"/>
    <property type="match status" value="1"/>
</dbReference>
<feature type="domain" description="Dynamin N-terminal" evidence="6">
    <location>
        <begin position="623"/>
        <end position="822"/>
    </location>
</feature>
<evidence type="ECO:0000256" key="4">
    <source>
        <dbReference type="ARBA" id="ARBA00023134"/>
    </source>
</evidence>
<protein>
    <submittedName>
        <fullName evidence="7">Dynamin family GTPase</fullName>
    </submittedName>
</protein>
<evidence type="ECO:0000256" key="2">
    <source>
        <dbReference type="ARBA" id="ARBA00022741"/>
    </source>
</evidence>
<sequence length="1176" mass="136565">MKSTEKELLYTEKQRLIGLYEVFHKLKKQKEEEQLSKLFLKVAKEEFAIAFCGHFSAGKSSLINALSNTGILPSSPIPTSANIVKMIKGDQKAVVQLKNKEIVTFEHPYDVNEIKALCKDSDLVESIEIYYESKDEDINIAYYDTPGIDSTDPAHKKATEDVIYLADLIFYVMDYNHILSETNIDFIQSLIARGKAVRLIVNQIDKHREEEINFHSFKENVFKEFQSFGIPKEDIFFTSVKNPSFSYNDLPALIAYIKKIEMNKDSMLLKQVNNQLQYFVKDFIEKNEEDKLSFDKVNQKINSLTDKKNELLLVTEKKEQAKKEREESIRSHFIKMIDSAQLMPYETREKAGLFIESAKKDFKVGLFFSKHKTEQERNQRTIAFQETLQQSIDAQINWHAQNYMNALQKEIDSELSDWQPVEAKEETLYSFVQSGLSSQGQGLLNYCNSISSEIKRIARHQMSEIIASVMSMLDRMNEEELLNIQRTSKQYEKEIVLLMDEKEKAADWEDQKLELHRILSSVQPHHFSIDEFERKFRSEYHTILVEEFKSKFEDQSRSEDSTVVTLPEIEEARTLPKTTSLQNETERLSKTTALLKPLSGLSYLAEEMDQLRERLDQRSFTMVLFGAFSAGKSSFANALFGEQILPSSPNPTTAAINEIRKPVQNYKHGTIVIEMKTKQEIVDEVNLLLETKSDDLKVLESDTKGEKNEKIQSYIAGFNWANQHLGKLVHSDLSEIGKYAADETKACFIKKITIYYSCPLTDKGLVLVDTPGANSIHSRHTEVAFEYMKHADIIIYLTYFNHAFSYADREFLIQLGRIKDTFTSDKMFFAINASDLAENEEDERDVVLHVKNNLQTFGIRNPRLFPLSSKNELLHPERRNSGFDKFTESLFHYIEHDLESAMIRSAQSSINHAKAMIENIMIETEQRIEKEDEYLETLHQRERFLLEYCSNHVSFSKKHFYQEQKELLYYIRQRVLIRYHDFYKETIHPAAVQSSKSALQACIKELFSKVLHDLHQEFRACSLRLDKWIQKSIKEKEDRMISEASEKGVSLQETEDFSSLFKTPTFSLSFVSKQDTDYKEWLSYFKTPKQFFEQSGSNDLKNALVVEIEKEVEHWLSEADNELSNHYETAIDAAIGYSKSQLTDQILVYFEELKKPGDLEGRIQQLQKGLKQLEQI</sequence>
<name>A0ABS2ZCK3_9BACL</name>
<feature type="domain" description="Dynamin N-terminal" evidence="6">
    <location>
        <begin position="49"/>
        <end position="203"/>
    </location>
</feature>
<evidence type="ECO:0000313" key="8">
    <source>
        <dbReference type="Proteomes" id="UP001319060"/>
    </source>
</evidence>
<keyword evidence="4" id="KW-0342">GTP-binding</keyword>
<reference evidence="7 8" key="1">
    <citation type="submission" date="2021-01" db="EMBL/GenBank/DDBJ databases">
        <title>Genome Sequencing of Type Strains.</title>
        <authorList>
            <person name="Lemaire J.F."/>
            <person name="Inderbitzin P."/>
            <person name="Collins S.B."/>
            <person name="Wespe N."/>
            <person name="Knight-Connoni V."/>
        </authorList>
    </citation>
    <scope>NUCLEOTIDE SEQUENCE [LARGE SCALE GENOMIC DNA]</scope>
    <source>
        <strain evidence="7 8">DSM 14730</strain>
    </source>
</reference>
<gene>
    <name evidence="7" type="ORF">JYA64_10225</name>
</gene>
<evidence type="ECO:0000259" key="6">
    <source>
        <dbReference type="Pfam" id="PF00350"/>
    </source>
</evidence>
<dbReference type="Gene3D" id="3.40.50.300">
    <property type="entry name" value="P-loop containing nucleotide triphosphate hydrolases"/>
    <property type="match status" value="2"/>
</dbReference>
<comment type="subcellular location">
    <subcellularLocation>
        <location evidence="1">Membrane</location>
    </subcellularLocation>
</comment>
<dbReference type="Proteomes" id="UP001319060">
    <property type="component" value="Unassembled WGS sequence"/>
</dbReference>
<keyword evidence="2" id="KW-0547">Nucleotide-binding</keyword>
<dbReference type="Pfam" id="PF00350">
    <property type="entry name" value="Dynamin_N"/>
    <property type="match status" value="2"/>
</dbReference>
<dbReference type="InterPro" id="IPR045063">
    <property type="entry name" value="Dynamin_N"/>
</dbReference>
<dbReference type="InterPro" id="IPR027417">
    <property type="entry name" value="P-loop_NTPase"/>
</dbReference>
<comment type="caution">
    <text evidence="7">The sequence shown here is derived from an EMBL/GenBank/DDBJ whole genome shotgun (WGS) entry which is preliminary data.</text>
</comment>
<evidence type="ECO:0000256" key="5">
    <source>
        <dbReference type="ARBA" id="ARBA00023136"/>
    </source>
</evidence>
<organism evidence="7 8">
    <name type="scientific">Fictibacillus barbaricus</name>
    <dbReference type="NCBI Taxonomy" id="182136"/>
    <lineage>
        <taxon>Bacteria</taxon>
        <taxon>Bacillati</taxon>
        <taxon>Bacillota</taxon>
        <taxon>Bacilli</taxon>
        <taxon>Bacillales</taxon>
        <taxon>Fictibacillaceae</taxon>
        <taxon>Fictibacillus</taxon>
    </lineage>
</organism>
<proteinExistence type="predicted"/>
<dbReference type="RefSeq" id="WP_188402536.1">
    <property type="nucleotide sequence ID" value="NZ_BMCE01000002.1"/>
</dbReference>
<evidence type="ECO:0000313" key="7">
    <source>
        <dbReference type="EMBL" id="MBN3545670.1"/>
    </source>
</evidence>
<dbReference type="InterPro" id="IPR027094">
    <property type="entry name" value="Mitofusin_fam"/>
</dbReference>
<keyword evidence="5" id="KW-0472">Membrane</keyword>
<evidence type="ECO:0000256" key="1">
    <source>
        <dbReference type="ARBA" id="ARBA00004370"/>
    </source>
</evidence>
<dbReference type="EMBL" id="JAFHKS010000043">
    <property type="protein sequence ID" value="MBN3545670.1"/>
    <property type="molecule type" value="Genomic_DNA"/>
</dbReference>
<evidence type="ECO:0000256" key="3">
    <source>
        <dbReference type="ARBA" id="ARBA00022801"/>
    </source>
</evidence>